<keyword evidence="5 8" id="KW-0378">Hydrolase</keyword>
<keyword evidence="6" id="KW-0106">Calcium</keyword>
<protein>
    <submittedName>
        <fullName evidence="8">Tannase/feruloyl esterase family alpha/beta hydrolase</fullName>
    </submittedName>
</protein>
<dbReference type="RefSeq" id="WP_336919056.1">
    <property type="nucleotide sequence ID" value="NZ_JBANRN010000008.1"/>
</dbReference>
<keyword evidence="2" id="KW-0719">Serine esterase</keyword>
<keyword evidence="4" id="KW-0732">Signal</keyword>
<evidence type="ECO:0000256" key="7">
    <source>
        <dbReference type="ARBA" id="ARBA00023157"/>
    </source>
</evidence>
<evidence type="ECO:0000256" key="4">
    <source>
        <dbReference type="ARBA" id="ARBA00022729"/>
    </source>
</evidence>
<evidence type="ECO:0000256" key="6">
    <source>
        <dbReference type="ARBA" id="ARBA00022837"/>
    </source>
</evidence>
<organism evidence="8 9">
    <name type="scientific">Alteraurantiacibacter lauratis</name>
    <dbReference type="NCBI Taxonomy" id="2054627"/>
    <lineage>
        <taxon>Bacteria</taxon>
        <taxon>Pseudomonadati</taxon>
        <taxon>Pseudomonadota</taxon>
        <taxon>Alphaproteobacteria</taxon>
        <taxon>Sphingomonadales</taxon>
        <taxon>Erythrobacteraceae</taxon>
        <taxon>Alteraurantiacibacter</taxon>
    </lineage>
</organism>
<dbReference type="PANTHER" id="PTHR33938:SF15">
    <property type="entry name" value="FERULOYL ESTERASE B-RELATED"/>
    <property type="match status" value="1"/>
</dbReference>
<dbReference type="SUPFAM" id="SSF53474">
    <property type="entry name" value="alpha/beta-Hydrolases"/>
    <property type="match status" value="1"/>
</dbReference>
<dbReference type="Gene3D" id="3.40.50.1820">
    <property type="entry name" value="alpha/beta hydrolase"/>
    <property type="match status" value="1"/>
</dbReference>
<evidence type="ECO:0000313" key="8">
    <source>
        <dbReference type="EMBL" id="MFC3101445.1"/>
    </source>
</evidence>
<comment type="caution">
    <text evidence="8">The sequence shown here is derived from an EMBL/GenBank/DDBJ whole genome shotgun (WGS) entry which is preliminary data.</text>
</comment>
<evidence type="ECO:0000256" key="2">
    <source>
        <dbReference type="ARBA" id="ARBA00022487"/>
    </source>
</evidence>
<dbReference type="Pfam" id="PF07519">
    <property type="entry name" value="Tannase"/>
    <property type="match status" value="2"/>
</dbReference>
<evidence type="ECO:0000256" key="3">
    <source>
        <dbReference type="ARBA" id="ARBA00022723"/>
    </source>
</evidence>
<proteinExistence type="inferred from homology"/>
<comment type="similarity">
    <text evidence="1">Belongs to the tannase family.</text>
</comment>
<keyword evidence="3" id="KW-0479">Metal-binding</keyword>
<evidence type="ECO:0000313" key="9">
    <source>
        <dbReference type="Proteomes" id="UP001595378"/>
    </source>
</evidence>
<accession>A0ABV7EJ13</accession>
<dbReference type="InterPro" id="IPR029058">
    <property type="entry name" value="AB_hydrolase_fold"/>
</dbReference>
<dbReference type="Proteomes" id="UP001595378">
    <property type="component" value="Unassembled WGS sequence"/>
</dbReference>
<dbReference type="EMBL" id="JBHRSU010000033">
    <property type="protein sequence ID" value="MFC3101445.1"/>
    <property type="molecule type" value="Genomic_DNA"/>
</dbReference>
<dbReference type="GO" id="GO:0016787">
    <property type="term" value="F:hydrolase activity"/>
    <property type="evidence" value="ECO:0007669"/>
    <property type="project" value="UniProtKB-KW"/>
</dbReference>
<reference evidence="9" key="1">
    <citation type="journal article" date="2019" name="Int. J. Syst. Evol. Microbiol.">
        <title>The Global Catalogue of Microorganisms (GCM) 10K type strain sequencing project: providing services to taxonomists for standard genome sequencing and annotation.</title>
        <authorList>
            <consortium name="The Broad Institute Genomics Platform"/>
            <consortium name="The Broad Institute Genome Sequencing Center for Infectious Disease"/>
            <person name="Wu L."/>
            <person name="Ma J."/>
        </authorList>
    </citation>
    <scope>NUCLEOTIDE SEQUENCE [LARGE SCALE GENOMIC DNA]</scope>
    <source>
        <strain evidence="9">KCTC 52606</strain>
    </source>
</reference>
<keyword evidence="7" id="KW-1015">Disulfide bond</keyword>
<evidence type="ECO:0000256" key="5">
    <source>
        <dbReference type="ARBA" id="ARBA00022801"/>
    </source>
</evidence>
<dbReference type="InterPro" id="IPR011118">
    <property type="entry name" value="Tannase/feruloyl_esterase"/>
</dbReference>
<sequence>MSKLLAATLAGCAALVGQHPDQVVVSSASAVQPGDNWLPTTQRAYSPRPVSAPLCRVEGTIEGNIGFELWLPQEWNRRYLGAGVGGDAGVFNYADMSLRVNEGFAVASTDSGHKAGDARWMADPKARTDYEHRAVHLTTVAARRLTETFYGEPVERAYFTGCSGGGRQALKSLQNYPADFDGILAGAPGPYMPLQSVRMMWFALLQKWSPDAALTDADWTLYESRVTQACDANDGRVDGIVENPAACTFDLSTLECPEGLTGGDCIPGPRLAMLRAITSPLLDESGAAMDGGLFPGVRTRPGPPSPLLRAMWADGVFDNPDWDEDTFQRSRDLALANRAMPELRADRTSINAFVRLGGKAIIYQGWADPSTNAGPTIDWYAGLARTNGGADTLAQTARLFMVPGMYHCAGGPGADQFGGSGHAAFPGDASRDALWALIRWVEHGEAPQTLTATRIENGMPAFTRKLCPFPATLHFDGSDDTVGTCRVDPVLSALMPAD</sequence>
<evidence type="ECO:0000256" key="1">
    <source>
        <dbReference type="ARBA" id="ARBA00006249"/>
    </source>
</evidence>
<keyword evidence="9" id="KW-1185">Reference proteome</keyword>
<dbReference type="PANTHER" id="PTHR33938">
    <property type="entry name" value="FERULOYL ESTERASE B-RELATED"/>
    <property type="match status" value="1"/>
</dbReference>
<gene>
    <name evidence="8" type="ORF">ACFODK_11155</name>
</gene>
<name>A0ABV7EJ13_9SPHN</name>